<dbReference type="OrthoDB" id="5244113at2"/>
<dbReference type="EMBL" id="ADVR01000080">
    <property type="protein sequence ID" value="EFO80197.1"/>
    <property type="molecule type" value="Genomic_DNA"/>
</dbReference>
<dbReference type="Proteomes" id="UP000054010">
    <property type="component" value="Unassembled WGS sequence"/>
</dbReference>
<keyword evidence="3" id="KW-1185">Reference proteome</keyword>
<evidence type="ECO:0000313" key="3">
    <source>
        <dbReference type="Proteomes" id="UP000054010"/>
    </source>
</evidence>
<evidence type="ECO:0000256" key="1">
    <source>
        <dbReference type="SAM" id="Coils"/>
    </source>
</evidence>
<keyword evidence="1" id="KW-0175">Coiled coil</keyword>
<accession>E1IF30</accession>
<evidence type="ECO:0000313" key="2">
    <source>
        <dbReference type="EMBL" id="EFO80197.1"/>
    </source>
</evidence>
<organism evidence="2 3">
    <name type="scientific">Oscillochloris trichoides DG-6</name>
    <dbReference type="NCBI Taxonomy" id="765420"/>
    <lineage>
        <taxon>Bacteria</taxon>
        <taxon>Bacillati</taxon>
        <taxon>Chloroflexota</taxon>
        <taxon>Chloroflexia</taxon>
        <taxon>Chloroflexales</taxon>
        <taxon>Chloroflexineae</taxon>
        <taxon>Oscillochloridaceae</taxon>
        <taxon>Oscillochloris</taxon>
    </lineage>
</organism>
<proteinExistence type="predicted"/>
<dbReference type="AlphaFoldDB" id="E1IF30"/>
<reference evidence="2 3" key="1">
    <citation type="journal article" date="2011" name="J. Bacteriol.">
        <title>Draft genome sequence of the anoxygenic filamentous phototrophic bacterium Oscillochloris trichoides subsp. DG-6.</title>
        <authorList>
            <person name="Kuznetsov B.B."/>
            <person name="Ivanovsky R.N."/>
            <person name="Keppen O.I."/>
            <person name="Sukhacheva M.V."/>
            <person name="Bumazhkin B.K."/>
            <person name="Patutina E.O."/>
            <person name="Beletsky A.V."/>
            <person name="Mardanov A.V."/>
            <person name="Baslerov R.V."/>
            <person name="Panteleeva A.N."/>
            <person name="Kolganova T.V."/>
            <person name="Ravin N.V."/>
            <person name="Skryabin K.G."/>
        </authorList>
    </citation>
    <scope>NUCLEOTIDE SEQUENCE [LARGE SCALE GENOMIC DNA]</scope>
    <source>
        <strain evidence="2 3">DG-6</strain>
    </source>
</reference>
<dbReference type="InterPro" id="IPR036869">
    <property type="entry name" value="J_dom_sf"/>
</dbReference>
<feature type="coiled-coil region" evidence="1">
    <location>
        <begin position="18"/>
        <end position="52"/>
    </location>
</feature>
<gene>
    <name evidence="2" type="ORF">OSCT_1931</name>
</gene>
<comment type="caution">
    <text evidence="2">The sequence shown here is derived from an EMBL/GenBank/DDBJ whole genome shotgun (WGS) entry which is preliminary data.</text>
</comment>
<protein>
    <submittedName>
        <fullName evidence="2">Uncharacterized protein</fullName>
    </submittedName>
</protein>
<name>E1IF30_9CHLR</name>
<dbReference type="HOGENOM" id="CLU_126489_0_0_0"/>
<dbReference type="STRING" id="765420.OSCT_1931"/>
<dbReference type="SUPFAM" id="SSF46565">
    <property type="entry name" value="Chaperone J-domain"/>
    <property type="match status" value="1"/>
</dbReference>
<dbReference type="eggNOG" id="ENOG50343G8">
    <property type="taxonomic scope" value="Bacteria"/>
</dbReference>
<sequence length="146" mass="16507">MQPLSDLPPDGGVSQREYALLRHELNEAHVQNRSLRRQLEKALSAVAEAQRAHAKMVQTLSETMRENMLLTNDRDMWQHRAQRLAAGLTADPEYAPQLNLTGLAGQISEDEINAIRKAMARLHHPDVGGNPDRMKAWNSTLDRLMH</sequence>